<evidence type="ECO:0000256" key="3">
    <source>
        <dbReference type="ARBA" id="ARBA00022448"/>
    </source>
</evidence>
<reference evidence="9" key="1">
    <citation type="submission" date="2019-11" db="UniProtKB">
        <authorList>
            <consortium name="WormBaseParasite"/>
        </authorList>
    </citation>
    <scope>IDENTIFICATION</scope>
</reference>
<dbReference type="GO" id="GO:0015031">
    <property type="term" value="P:protein transport"/>
    <property type="evidence" value="ECO:0007669"/>
    <property type="project" value="UniProtKB-KW"/>
</dbReference>
<proteinExistence type="inferred from homology"/>
<evidence type="ECO:0000256" key="2">
    <source>
        <dbReference type="ARBA" id="ARBA00006190"/>
    </source>
</evidence>
<accession>A0A5K3EHG9</accession>
<dbReference type="PANTHER" id="PTHR22761:SF5">
    <property type="entry name" value="CHARGED MULTIVESICULAR BODY PROTEIN 6"/>
    <property type="match status" value="1"/>
</dbReference>
<evidence type="ECO:0000256" key="6">
    <source>
        <dbReference type="ARBA" id="ARBA00023136"/>
    </source>
</evidence>
<dbReference type="WBParaSite" id="MCU_000557-RB">
    <property type="protein sequence ID" value="MCU_000557-RB"/>
    <property type="gene ID" value="MCU_000557"/>
</dbReference>
<feature type="coiled-coil region" evidence="7">
    <location>
        <begin position="15"/>
        <end position="42"/>
    </location>
</feature>
<dbReference type="GO" id="GO:0006900">
    <property type="term" value="P:vesicle budding from membrane"/>
    <property type="evidence" value="ECO:0007669"/>
    <property type="project" value="TreeGrafter"/>
</dbReference>
<keyword evidence="5" id="KW-0653">Protein transport</keyword>
<dbReference type="GO" id="GO:0000815">
    <property type="term" value="C:ESCRT III complex"/>
    <property type="evidence" value="ECO:0007669"/>
    <property type="project" value="TreeGrafter"/>
</dbReference>
<keyword evidence="6" id="KW-0472">Membrane</keyword>
<name>A0A5K3EHG9_MESCO</name>
<keyword evidence="4" id="KW-0967">Endosome</keyword>
<organism evidence="9">
    <name type="scientific">Mesocestoides corti</name>
    <name type="common">Flatworm</name>
    <dbReference type="NCBI Taxonomy" id="53468"/>
    <lineage>
        <taxon>Eukaryota</taxon>
        <taxon>Metazoa</taxon>
        <taxon>Spiralia</taxon>
        <taxon>Lophotrochozoa</taxon>
        <taxon>Platyhelminthes</taxon>
        <taxon>Cestoda</taxon>
        <taxon>Eucestoda</taxon>
        <taxon>Cyclophyllidea</taxon>
        <taxon>Mesocestoididae</taxon>
        <taxon>Mesocestoides</taxon>
    </lineage>
</organism>
<comment type="subcellular location">
    <subcellularLocation>
        <location evidence="1">Endosome membrane</location>
    </subcellularLocation>
</comment>
<dbReference type="PANTHER" id="PTHR22761">
    <property type="entry name" value="CHARGED MULTIVESICULAR BODY PROTEIN"/>
    <property type="match status" value="1"/>
</dbReference>
<dbReference type="GO" id="GO:0032511">
    <property type="term" value="P:late endosome to vacuole transport via multivesicular body sorting pathway"/>
    <property type="evidence" value="ECO:0007669"/>
    <property type="project" value="TreeGrafter"/>
</dbReference>
<feature type="region of interest" description="Disordered" evidence="8">
    <location>
        <begin position="170"/>
        <end position="192"/>
    </location>
</feature>
<dbReference type="AlphaFoldDB" id="A0A5K3EHG9"/>
<dbReference type="InterPro" id="IPR005024">
    <property type="entry name" value="Snf7_fam"/>
</dbReference>
<dbReference type="GO" id="GO:0005771">
    <property type="term" value="C:multivesicular body"/>
    <property type="evidence" value="ECO:0007669"/>
    <property type="project" value="TreeGrafter"/>
</dbReference>
<keyword evidence="3" id="KW-0813">Transport</keyword>
<evidence type="ECO:0000256" key="1">
    <source>
        <dbReference type="ARBA" id="ARBA00004608"/>
    </source>
</evidence>
<protein>
    <submittedName>
        <fullName evidence="9">GLUE N-terminal domain-containing protein</fullName>
    </submittedName>
</protein>
<dbReference type="Pfam" id="PF03357">
    <property type="entry name" value="Snf7"/>
    <property type="match status" value="1"/>
</dbReference>
<evidence type="ECO:0000256" key="4">
    <source>
        <dbReference type="ARBA" id="ARBA00022753"/>
    </source>
</evidence>
<keyword evidence="7" id="KW-0175">Coiled coil</keyword>
<evidence type="ECO:0000256" key="5">
    <source>
        <dbReference type="ARBA" id="ARBA00022927"/>
    </source>
</evidence>
<sequence length="211" mass="23771">MGGLFSRHRSRVTEQDKAILQLKQQRDELKRYSRRTNDAIAKDNAVIKDLVARNQKQRALLLLRKKKYQENLLEQSEKHLTTVEGLINDIEFAQVQVEIVASLKKGNEALKQLNALMRMDDVEKILSDAQEAQDYQAELSALISGNLSSSDDAEVELELERLLADSHAGDLPAVPDHDIPPPVSSAKKTRRTDVQSGLRSPFYFLGPTLIK</sequence>
<comment type="similarity">
    <text evidence="2">Belongs to the SNF7 family.</text>
</comment>
<evidence type="ECO:0000256" key="8">
    <source>
        <dbReference type="SAM" id="MobiDB-lite"/>
    </source>
</evidence>
<dbReference type="Gene3D" id="6.10.140.1230">
    <property type="match status" value="1"/>
</dbReference>
<evidence type="ECO:0000256" key="7">
    <source>
        <dbReference type="SAM" id="Coils"/>
    </source>
</evidence>
<evidence type="ECO:0000313" key="9">
    <source>
        <dbReference type="WBParaSite" id="MCU_000557-RB"/>
    </source>
</evidence>